<dbReference type="RefSeq" id="WP_064629141.1">
    <property type="nucleotide sequence ID" value="NZ_LQYE01000008.1"/>
</dbReference>
<feature type="transmembrane region" description="Helical" evidence="1">
    <location>
        <begin position="213"/>
        <end position="229"/>
    </location>
</feature>
<protein>
    <recommendedName>
        <fullName evidence="4">HXXEE domain-containing protein</fullName>
    </recommendedName>
</protein>
<sequence length="244" mass="25997">MFTTFDLEFAWIGLGAAVVLAVVLLSTDVLRSDLGLPRWKDPCWLGWLAVVLYLVHIFEEYGIAANGARHAFPDTLCGTLGIGTYPACPIPTEFYLFVNIGLTWVVAVLCALLARRYAVMGFAFYSLVAVNCVFHIVAALVTGTYNPGLLTSITLFLPASAWAGYVFLTHRAPALGVGRLLGIVAVGIVVNGALPLTIQLFLHGVISRPVLDLLQLAIAVLILLTGGLLEPRPGPVSSAPGSPR</sequence>
<dbReference type="Pfam" id="PF13787">
    <property type="entry name" value="HXXEE"/>
    <property type="match status" value="1"/>
</dbReference>
<dbReference type="EMBL" id="LQYE01000008">
    <property type="protein sequence ID" value="OAT69245.1"/>
    <property type="molecule type" value="Genomic_DNA"/>
</dbReference>
<keyword evidence="1" id="KW-0812">Transmembrane</keyword>
<feature type="transmembrane region" description="Helical" evidence="1">
    <location>
        <begin position="148"/>
        <end position="168"/>
    </location>
</feature>
<feature type="transmembrane region" description="Helical" evidence="1">
    <location>
        <begin position="94"/>
        <end position="114"/>
    </location>
</feature>
<reference evidence="2 3" key="1">
    <citation type="submission" date="2016-01" db="EMBL/GenBank/DDBJ databases">
        <title>Mycobacterium immunogenum strain CD11_6 genome sequencing and assembly.</title>
        <authorList>
            <person name="Kaur G."/>
            <person name="Nair G.R."/>
            <person name="Mayilraj S."/>
        </authorList>
    </citation>
    <scope>NUCLEOTIDE SEQUENCE [LARGE SCALE GENOMIC DNA]</scope>
    <source>
        <strain evidence="2 3">CD11-6</strain>
    </source>
</reference>
<proteinExistence type="predicted"/>
<feature type="transmembrane region" description="Helical" evidence="1">
    <location>
        <begin position="12"/>
        <end position="30"/>
    </location>
</feature>
<feature type="transmembrane region" description="Helical" evidence="1">
    <location>
        <begin position="121"/>
        <end position="142"/>
    </location>
</feature>
<organism evidence="2 3">
    <name type="scientific">Mycobacteroides immunogenum</name>
    <dbReference type="NCBI Taxonomy" id="83262"/>
    <lineage>
        <taxon>Bacteria</taxon>
        <taxon>Bacillati</taxon>
        <taxon>Actinomycetota</taxon>
        <taxon>Actinomycetes</taxon>
        <taxon>Mycobacteriales</taxon>
        <taxon>Mycobacteriaceae</taxon>
        <taxon>Mycobacteroides</taxon>
    </lineage>
</organism>
<accession>A0A179VE39</accession>
<keyword evidence="1" id="KW-0472">Membrane</keyword>
<evidence type="ECO:0000313" key="3">
    <source>
        <dbReference type="Proteomes" id="UP000186919"/>
    </source>
</evidence>
<gene>
    <name evidence="2" type="ORF">AWB85_22440</name>
</gene>
<evidence type="ECO:0000256" key="1">
    <source>
        <dbReference type="SAM" id="Phobius"/>
    </source>
</evidence>
<feature type="transmembrane region" description="Helical" evidence="1">
    <location>
        <begin position="180"/>
        <end position="201"/>
    </location>
</feature>
<dbReference type="Proteomes" id="UP000186919">
    <property type="component" value="Unassembled WGS sequence"/>
</dbReference>
<name>A0A179VE39_9MYCO</name>
<keyword evidence="1" id="KW-1133">Transmembrane helix</keyword>
<evidence type="ECO:0000313" key="2">
    <source>
        <dbReference type="EMBL" id="OAT69245.1"/>
    </source>
</evidence>
<dbReference type="InterPro" id="IPR025671">
    <property type="entry name" value="HXXEE"/>
</dbReference>
<comment type="caution">
    <text evidence="2">The sequence shown here is derived from an EMBL/GenBank/DDBJ whole genome shotgun (WGS) entry which is preliminary data.</text>
</comment>
<dbReference type="AlphaFoldDB" id="A0A179VE39"/>
<evidence type="ECO:0008006" key="4">
    <source>
        <dbReference type="Google" id="ProtNLM"/>
    </source>
</evidence>
<feature type="transmembrane region" description="Helical" evidence="1">
    <location>
        <begin position="42"/>
        <end position="58"/>
    </location>
</feature>